<dbReference type="AlphaFoldDB" id="W9R3T4"/>
<sequence>MSIKNWTVTTERVKNKDAGLAEYVSYLSSATHKNHKNTKIYTLFNSDAHKFLNNTIQETLAFDANNKKGGRKVESFGQSFNFILPPPHQISADQWAEISYDLLRVAHSELNIKSDLSKFVRACFVNVHEQSNPHVNIVIPRIFEKERLADLDRKNILAKLKQEFNLSVLKNCNIDHTHHNPKRTNVGARKRAHKHFSDKIIEDVDNASKIIVEAYEVSKAGILAEQERKIRETELAQRELELANREYEIKQEKADLTLKKAKFGFLLKAFIDLKSSLKKWVESVKTDSYLDKLASRKDVEEKANRIIDSDKSDNDDVALVNDLIDSEVKNLQKNGFDVSKSEFSTNTKIKI</sequence>
<organism evidence="2 3">
    <name type="scientific">Morus notabilis</name>
    <dbReference type="NCBI Taxonomy" id="981085"/>
    <lineage>
        <taxon>Eukaryota</taxon>
        <taxon>Viridiplantae</taxon>
        <taxon>Streptophyta</taxon>
        <taxon>Embryophyta</taxon>
        <taxon>Tracheophyta</taxon>
        <taxon>Spermatophyta</taxon>
        <taxon>Magnoliopsida</taxon>
        <taxon>eudicotyledons</taxon>
        <taxon>Gunneridae</taxon>
        <taxon>Pentapetalae</taxon>
        <taxon>rosids</taxon>
        <taxon>fabids</taxon>
        <taxon>Rosales</taxon>
        <taxon>Moraceae</taxon>
        <taxon>Moreae</taxon>
        <taxon>Morus</taxon>
    </lineage>
</organism>
<reference evidence="3" key="1">
    <citation type="submission" date="2013-01" db="EMBL/GenBank/DDBJ databases">
        <title>Draft Genome Sequence of a Mulberry Tree, Morus notabilis C.K. Schneid.</title>
        <authorList>
            <person name="He N."/>
            <person name="Zhao S."/>
        </authorList>
    </citation>
    <scope>NUCLEOTIDE SEQUENCE</scope>
</reference>
<dbReference type="Proteomes" id="UP000030645">
    <property type="component" value="Unassembled WGS sequence"/>
</dbReference>
<name>W9R3T4_9ROSA</name>
<keyword evidence="1" id="KW-0175">Coiled coil</keyword>
<feature type="coiled-coil region" evidence="1">
    <location>
        <begin position="223"/>
        <end position="253"/>
    </location>
</feature>
<evidence type="ECO:0000313" key="2">
    <source>
        <dbReference type="EMBL" id="EXB67053.1"/>
    </source>
</evidence>
<protein>
    <submittedName>
        <fullName evidence="2">Uncharacterized protein</fullName>
    </submittedName>
</protein>
<accession>W9R3T4</accession>
<evidence type="ECO:0000313" key="3">
    <source>
        <dbReference type="Proteomes" id="UP000030645"/>
    </source>
</evidence>
<keyword evidence="3" id="KW-1185">Reference proteome</keyword>
<evidence type="ECO:0000256" key="1">
    <source>
        <dbReference type="SAM" id="Coils"/>
    </source>
</evidence>
<proteinExistence type="predicted"/>
<dbReference type="EMBL" id="KE344560">
    <property type="protein sequence ID" value="EXB67053.1"/>
    <property type="molecule type" value="Genomic_DNA"/>
</dbReference>
<gene>
    <name evidence="2" type="ORF">L484_000492</name>
</gene>